<feature type="transmembrane region" description="Helical" evidence="1">
    <location>
        <begin position="21"/>
        <end position="43"/>
    </location>
</feature>
<evidence type="ECO:0000256" key="1">
    <source>
        <dbReference type="SAM" id="Phobius"/>
    </source>
</evidence>
<keyword evidence="1" id="KW-0812">Transmembrane</keyword>
<organism evidence="2 3">
    <name type="scientific">Mycobacterium kiyosense</name>
    <dbReference type="NCBI Taxonomy" id="2871094"/>
    <lineage>
        <taxon>Bacteria</taxon>
        <taxon>Bacillati</taxon>
        <taxon>Actinomycetota</taxon>
        <taxon>Actinomycetes</taxon>
        <taxon>Mycobacteriales</taxon>
        <taxon>Mycobacteriaceae</taxon>
        <taxon>Mycobacterium</taxon>
    </lineage>
</organism>
<dbReference type="AlphaFoldDB" id="A0AA37V4V9"/>
<evidence type="ECO:0000313" key="3">
    <source>
        <dbReference type="Proteomes" id="UP001165663"/>
    </source>
</evidence>
<keyword evidence="1" id="KW-1133">Transmembrane helix</keyword>
<protein>
    <submittedName>
        <fullName evidence="2">Uncharacterized protein</fullName>
    </submittedName>
</protein>
<dbReference type="RefSeq" id="WP_139808228.1">
    <property type="nucleotide sequence ID" value="NZ_BRXE01000254.1"/>
</dbReference>
<dbReference type="Proteomes" id="UP001165663">
    <property type="component" value="Unassembled WGS sequence"/>
</dbReference>
<name>A0AA37V4V9_9MYCO</name>
<reference evidence="2" key="1">
    <citation type="submission" date="2022-07" db="EMBL/GenBank/DDBJ databases">
        <title>Mycobacterium kiyosense sp. nov., scotochromogenic slow-glowing species isolated from respiratory specimens.</title>
        <authorList>
            <person name="Fukano H."/>
            <person name="Kazumi Y."/>
            <person name="Sakagami N."/>
            <person name="Ato M."/>
            <person name="Mitarai S."/>
            <person name="Hoshino Y."/>
        </authorList>
    </citation>
    <scope>NUCLEOTIDE SEQUENCE</scope>
    <source>
        <strain evidence="2">SRL2020-028</strain>
    </source>
</reference>
<feature type="transmembrane region" description="Helical" evidence="1">
    <location>
        <begin position="63"/>
        <end position="83"/>
    </location>
</feature>
<dbReference type="EMBL" id="BRXE01000254">
    <property type="protein sequence ID" value="GLB87002.1"/>
    <property type="molecule type" value="Genomic_DNA"/>
</dbReference>
<gene>
    <name evidence="2" type="ORF">SRL2020028_62580</name>
</gene>
<keyword evidence="1" id="KW-0472">Membrane</keyword>
<accession>A0AA37V4V9</accession>
<evidence type="ECO:0000313" key="2">
    <source>
        <dbReference type="EMBL" id="GLB87002.1"/>
    </source>
</evidence>
<proteinExistence type="predicted"/>
<sequence length="126" mass="13795">MSDSGSRDWWLRSPRLPYVAAWALALGVVAALCAGMVTLWAGIGLSTWLVGVAAQLDNAAGRVLAVMALGALVGFVWLTYRLVRVAYSKTTTMAMRFGMGEHDPRSVGDADVILRRRVMLIVWRMK</sequence>
<comment type="caution">
    <text evidence="2">The sequence shown here is derived from an EMBL/GenBank/DDBJ whole genome shotgun (WGS) entry which is preliminary data.</text>
</comment>